<comment type="catalytic activity">
    <reaction evidence="1">
        <text>Hydrolyzes the link between N-acetylmuramoyl residues and L-amino acid residues in certain cell-wall glycopeptides.</text>
        <dbReference type="EC" id="3.5.1.28"/>
    </reaction>
</comment>
<dbReference type="RefSeq" id="WP_150763923.1">
    <property type="nucleotide sequence ID" value="NZ_CABVHW010000003.1"/>
</dbReference>
<dbReference type="Gene3D" id="3.40.80.10">
    <property type="entry name" value="Peptidoglycan recognition protein-like"/>
    <property type="match status" value="1"/>
</dbReference>
<dbReference type="Gene3D" id="1.10.101.10">
    <property type="entry name" value="PGBD-like superfamily/PGBD"/>
    <property type="match status" value="1"/>
</dbReference>
<dbReference type="SUPFAM" id="SSF55846">
    <property type="entry name" value="N-acetylmuramoyl-L-alanine amidase-like"/>
    <property type="match status" value="1"/>
</dbReference>
<accession>A0A5E7BNR0</accession>
<dbReference type="InterPro" id="IPR036365">
    <property type="entry name" value="PGBD-like_sf"/>
</dbReference>
<keyword evidence="5" id="KW-0961">Cell wall biogenesis/degradation</keyword>
<keyword evidence="4 7" id="KW-0378">Hydrolase</keyword>
<dbReference type="InterPro" id="IPR002477">
    <property type="entry name" value="Peptidoglycan-bd-like"/>
</dbReference>
<dbReference type="GO" id="GO:0071555">
    <property type="term" value="P:cell wall organization"/>
    <property type="evidence" value="ECO:0007669"/>
    <property type="project" value="UniProtKB-KW"/>
</dbReference>
<dbReference type="GO" id="GO:0009254">
    <property type="term" value="P:peptidoglycan turnover"/>
    <property type="evidence" value="ECO:0007669"/>
    <property type="project" value="TreeGrafter"/>
</dbReference>
<dbReference type="InterPro" id="IPR036366">
    <property type="entry name" value="PGBDSf"/>
</dbReference>
<dbReference type="GO" id="GO:0019867">
    <property type="term" value="C:outer membrane"/>
    <property type="evidence" value="ECO:0007669"/>
    <property type="project" value="TreeGrafter"/>
</dbReference>
<dbReference type="GO" id="GO:0008745">
    <property type="term" value="F:N-acetylmuramoyl-L-alanine amidase activity"/>
    <property type="evidence" value="ECO:0007669"/>
    <property type="project" value="UniProtKB-EC"/>
</dbReference>
<dbReference type="EC" id="3.5.1.28" evidence="3"/>
<protein>
    <recommendedName>
        <fullName evidence="3">N-acetylmuramoyl-L-alanine amidase</fullName>
        <ecNumber evidence="3">3.5.1.28</ecNumber>
    </recommendedName>
</protein>
<organism evidence="7 8">
    <name type="scientific">Pseudomonas fluorescens</name>
    <dbReference type="NCBI Taxonomy" id="294"/>
    <lineage>
        <taxon>Bacteria</taxon>
        <taxon>Pseudomonadati</taxon>
        <taxon>Pseudomonadota</taxon>
        <taxon>Gammaproteobacteria</taxon>
        <taxon>Pseudomonadales</taxon>
        <taxon>Pseudomonadaceae</taxon>
        <taxon>Pseudomonas</taxon>
    </lineage>
</organism>
<evidence type="ECO:0000313" key="8">
    <source>
        <dbReference type="Proteomes" id="UP000381093"/>
    </source>
</evidence>
<gene>
    <name evidence="7" type="primary">amiD_2</name>
    <name evidence="7" type="ORF">PS710_01525</name>
</gene>
<dbReference type="SMART" id="SM00644">
    <property type="entry name" value="Ami_2"/>
    <property type="match status" value="1"/>
</dbReference>
<feature type="domain" description="N-acetylmuramoyl-L-alanine amidase" evidence="6">
    <location>
        <begin position="7"/>
        <end position="158"/>
    </location>
</feature>
<dbReference type="InterPro" id="IPR002502">
    <property type="entry name" value="Amidase_domain"/>
</dbReference>
<dbReference type="SUPFAM" id="SSF47090">
    <property type="entry name" value="PGBD-like"/>
    <property type="match status" value="1"/>
</dbReference>
<evidence type="ECO:0000256" key="2">
    <source>
        <dbReference type="ARBA" id="ARBA00007553"/>
    </source>
</evidence>
<dbReference type="CDD" id="cd06583">
    <property type="entry name" value="PGRP"/>
    <property type="match status" value="1"/>
</dbReference>
<dbReference type="PANTHER" id="PTHR30417:SF12">
    <property type="entry name" value="N-ACETYLMURAMOYL-L-ALANINE AMIDASE"/>
    <property type="match status" value="1"/>
</dbReference>
<proteinExistence type="inferred from homology"/>
<evidence type="ECO:0000256" key="3">
    <source>
        <dbReference type="ARBA" id="ARBA00011901"/>
    </source>
</evidence>
<evidence type="ECO:0000259" key="6">
    <source>
        <dbReference type="SMART" id="SM00644"/>
    </source>
</evidence>
<dbReference type="PANTHER" id="PTHR30417">
    <property type="entry name" value="N-ACETYLMURAMOYL-L-ALANINE AMIDASE AMID"/>
    <property type="match status" value="1"/>
</dbReference>
<sequence length="261" mass="29153">MIPIDATTYRSRNGFNSRVRFLILHYTAGNFSSSVNALTGPEVSAHYLVPDITDQSYLKAGHSDQAIFNLVDETQRAWHAGPSQWGSRSNLNDTSIGIEIVNVASFNQGKFTFPPYHPKQITAIEALALNILERYPDITPTQVLGHSDIAIGRKSDPGPQFPWHALYLKGIGAWFDDATRNAIQQQYVKSGIPARTELLKMFKTYGYDVSGVTGVPDEKIEQGFTQLVRAFQLHFRPEKYDGIMDAQTAANLTALVRKYFP</sequence>
<evidence type="ECO:0000313" key="7">
    <source>
        <dbReference type="EMBL" id="VVN86313.1"/>
    </source>
</evidence>
<dbReference type="Pfam" id="PF01471">
    <property type="entry name" value="PG_binding_1"/>
    <property type="match status" value="1"/>
</dbReference>
<dbReference type="InterPro" id="IPR036505">
    <property type="entry name" value="Amidase/PGRP_sf"/>
</dbReference>
<evidence type="ECO:0000256" key="1">
    <source>
        <dbReference type="ARBA" id="ARBA00001561"/>
    </source>
</evidence>
<dbReference type="GO" id="GO:0009253">
    <property type="term" value="P:peptidoglycan catabolic process"/>
    <property type="evidence" value="ECO:0007669"/>
    <property type="project" value="InterPro"/>
</dbReference>
<comment type="similarity">
    <text evidence="2">Belongs to the N-acetylmuramoyl-L-alanine amidase 2 family.</text>
</comment>
<dbReference type="FunFam" id="3.40.80.10:FF:000003">
    <property type="entry name" value="N-acetylmuramoyl-L-alanine amidase"/>
    <property type="match status" value="1"/>
</dbReference>
<evidence type="ECO:0000256" key="4">
    <source>
        <dbReference type="ARBA" id="ARBA00022801"/>
    </source>
</evidence>
<dbReference type="EMBL" id="CABVHW010000003">
    <property type="protein sequence ID" value="VVN86313.1"/>
    <property type="molecule type" value="Genomic_DNA"/>
</dbReference>
<name>A0A5E7BNR0_PSEFL</name>
<dbReference type="Pfam" id="PF01510">
    <property type="entry name" value="Amidase_2"/>
    <property type="match status" value="1"/>
</dbReference>
<evidence type="ECO:0000256" key="5">
    <source>
        <dbReference type="ARBA" id="ARBA00023316"/>
    </source>
</evidence>
<dbReference type="Proteomes" id="UP000381093">
    <property type="component" value="Unassembled WGS sequence"/>
</dbReference>
<dbReference type="AlphaFoldDB" id="A0A5E7BNR0"/>
<dbReference type="InterPro" id="IPR051206">
    <property type="entry name" value="NAMLAA_amidase_2"/>
</dbReference>
<reference evidence="7 8" key="1">
    <citation type="submission" date="2019-09" db="EMBL/GenBank/DDBJ databases">
        <authorList>
            <person name="Chandra G."/>
            <person name="Truman W A."/>
        </authorList>
    </citation>
    <scope>NUCLEOTIDE SEQUENCE [LARGE SCALE GENOMIC DNA]</scope>
    <source>
        <strain evidence="7">PS710</strain>
    </source>
</reference>